<protein>
    <submittedName>
        <fullName evidence="2">Helix-turn-helix transcriptional regulator</fullName>
    </submittedName>
</protein>
<name>A0ABS9CQH4_9FIRM</name>
<evidence type="ECO:0000313" key="3">
    <source>
        <dbReference type="Proteomes" id="UP001299220"/>
    </source>
</evidence>
<gene>
    <name evidence="2" type="ORF">JQM67_10445</name>
</gene>
<dbReference type="RefSeq" id="WP_235324048.1">
    <property type="nucleotide sequence ID" value="NZ_JAFBIT010000003.1"/>
</dbReference>
<organism evidence="2 3">
    <name type="scientific">Anaeromassilibacillus senegalensis</name>
    <dbReference type="NCBI Taxonomy" id="1673717"/>
    <lineage>
        <taxon>Bacteria</taxon>
        <taxon>Bacillati</taxon>
        <taxon>Bacillota</taxon>
        <taxon>Clostridia</taxon>
        <taxon>Eubacteriales</taxon>
        <taxon>Acutalibacteraceae</taxon>
        <taxon>Anaeromassilibacillus</taxon>
    </lineage>
</organism>
<dbReference type="InterPro" id="IPR010982">
    <property type="entry name" value="Lambda_DNA-bd_dom_sf"/>
</dbReference>
<evidence type="ECO:0000313" key="2">
    <source>
        <dbReference type="EMBL" id="MCF2653020.1"/>
    </source>
</evidence>
<comment type="caution">
    <text evidence="2">The sequence shown here is derived from an EMBL/GenBank/DDBJ whole genome shotgun (WGS) entry which is preliminary data.</text>
</comment>
<sequence length="72" mass="8273">MAVSYKKLFHMLIEKDMTPAQLQHQAGFSANIIARMKRNGYLSLETIENICRVMDCGVDDILEFIPDHAEEM</sequence>
<dbReference type="Pfam" id="PF13443">
    <property type="entry name" value="HTH_26"/>
    <property type="match status" value="1"/>
</dbReference>
<dbReference type="Gene3D" id="1.10.260.40">
    <property type="entry name" value="lambda repressor-like DNA-binding domains"/>
    <property type="match status" value="1"/>
</dbReference>
<keyword evidence="3" id="KW-1185">Reference proteome</keyword>
<dbReference type="InterPro" id="IPR001387">
    <property type="entry name" value="Cro/C1-type_HTH"/>
</dbReference>
<reference evidence="2 3" key="1">
    <citation type="submission" date="2020-12" db="EMBL/GenBank/DDBJ databases">
        <title>Whole genome sequences of gut porcine anaerobes.</title>
        <authorList>
            <person name="Kubasova T."/>
            <person name="Jahodarova E."/>
            <person name="Rychlik I."/>
        </authorList>
    </citation>
    <scope>NUCLEOTIDE SEQUENCE [LARGE SCALE GENOMIC DNA]</scope>
    <source>
        <strain evidence="2 3">An867</strain>
    </source>
</reference>
<feature type="domain" description="HTH cro/C1-type" evidence="1">
    <location>
        <begin position="8"/>
        <end position="67"/>
    </location>
</feature>
<dbReference type="SUPFAM" id="SSF47413">
    <property type="entry name" value="lambda repressor-like DNA-binding domains"/>
    <property type="match status" value="1"/>
</dbReference>
<dbReference type="Proteomes" id="UP001299220">
    <property type="component" value="Unassembled WGS sequence"/>
</dbReference>
<accession>A0ABS9CQH4</accession>
<dbReference type="EMBL" id="JAFBIT010000003">
    <property type="protein sequence ID" value="MCF2653020.1"/>
    <property type="molecule type" value="Genomic_DNA"/>
</dbReference>
<proteinExistence type="predicted"/>
<evidence type="ECO:0000259" key="1">
    <source>
        <dbReference type="Pfam" id="PF13443"/>
    </source>
</evidence>